<dbReference type="Pfam" id="PF13708">
    <property type="entry name" value="DUF4942"/>
    <property type="match status" value="1"/>
</dbReference>
<dbReference type="RefSeq" id="WP_117058480.1">
    <property type="nucleotide sequence ID" value="NZ_CABHKM010000005.1"/>
</dbReference>
<keyword evidence="2" id="KW-0808">Transferase</keyword>
<feature type="domain" description="DUF4942" evidence="1">
    <location>
        <begin position="93"/>
        <end position="283"/>
    </location>
</feature>
<proteinExistence type="predicted"/>
<dbReference type="AlphaFoldDB" id="A0A024HVJ2"/>
<evidence type="ECO:0000259" key="1">
    <source>
        <dbReference type="Pfam" id="PF13708"/>
    </source>
</evidence>
<reference evidence="2" key="1">
    <citation type="journal article" date="2014" name="Antimicrob. Agents Chemother.">
        <title>IncH-Type Plasmid Harboring blaCTX-M-15, blaDHA-1, and qnrB4 Genes Recovered from Animal Isolates.</title>
        <authorList>
            <person name="Schluter A."/>
            <person name="Nordmann P."/>
            <person name="Bonnin R.A."/>
            <person name="Millemann Y."/>
            <person name="Eikmeyer F.G."/>
            <person name="Wibberg D."/>
            <person name="Puhler A."/>
            <person name="Poirel L."/>
        </authorList>
    </citation>
    <scope>NUCLEOTIDE SEQUENCE [LARGE SCALE GENOMIC DNA]</scope>
    <source>
        <strain evidence="2">Kp15</strain>
        <plasmid evidence="2">pENVA</plasmid>
    </source>
</reference>
<dbReference type="GO" id="GO:0032259">
    <property type="term" value="P:methylation"/>
    <property type="evidence" value="ECO:0007669"/>
    <property type="project" value="UniProtKB-KW"/>
</dbReference>
<protein>
    <submittedName>
        <fullName evidence="2">Methyltransferase</fullName>
    </submittedName>
</protein>
<dbReference type="InterPro" id="IPR031339">
    <property type="entry name" value="DUF4942"/>
</dbReference>
<keyword evidence="2" id="KW-0614">Plasmid</keyword>
<dbReference type="EMBL" id="HG918041">
    <property type="protein sequence ID" value="CDM79626.1"/>
    <property type="molecule type" value="Genomic_DNA"/>
</dbReference>
<geneLocation type="plasmid" evidence="2">
    <name>pENVA</name>
</geneLocation>
<keyword evidence="2" id="KW-0489">Methyltransferase</keyword>
<sequence>MSIENTLIDELNTSENTGDIIPSVPIDLIIAQRTAGIAAFMEGLEKLREAELLFAAAAEKDWFSGLDEIVASGRRCRKENEIEALRRRVARCVDSSIWTRLMTQTGMFTFMSSEQHDKWTDQVYSEECPEVTLDNVISTFQHLHASKNETFVTGIIDVFRKLSWDYKTNNPCRLGKKIILEGVLSINISRNRYASVRTNAQNWINDLARAFCLIDKKNVPDSRIAEGSQYRDFINLNSYTLNGVFTCEWFTIKSFWKGSAHVTFTRPDLVDKINEIVASRYPDALPSRV</sequence>
<gene>
    <name evidence="2" type="ORF">PENVA_0010</name>
</gene>
<dbReference type="GO" id="GO:0008168">
    <property type="term" value="F:methyltransferase activity"/>
    <property type="evidence" value="ECO:0007669"/>
    <property type="project" value="UniProtKB-KW"/>
</dbReference>
<name>A0A024HVJ2_KLEPN</name>
<evidence type="ECO:0000313" key="2">
    <source>
        <dbReference type="EMBL" id="CDM79626.1"/>
    </source>
</evidence>
<organism evidence="2">
    <name type="scientific">Klebsiella pneumoniae</name>
    <dbReference type="NCBI Taxonomy" id="573"/>
    <lineage>
        <taxon>Bacteria</taxon>
        <taxon>Pseudomonadati</taxon>
        <taxon>Pseudomonadota</taxon>
        <taxon>Gammaproteobacteria</taxon>
        <taxon>Enterobacterales</taxon>
        <taxon>Enterobacteriaceae</taxon>
        <taxon>Klebsiella/Raoultella group</taxon>
        <taxon>Klebsiella</taxon>
        <taxon>Klebsiella pneumoniae complex</taxon>
    </lineage>
</organism>
<accession>A0A024HVJ2</accession>